<evidence type="ECO:0000313" key="16">
    <source>
        <dbReference type="Proteomes" id="UP000315498"/>
    </source>
</evidence>
<dbReference type="InterPro" id="IPR005846">
    <property type="entry name" value="A-D-PHexomutase_a/b/a-III"/>
</dbReference>
<evidence type="ECO:0000256" key="1">
    <source>
        <dbReference type="ARBA" id="ARBA00000586"/>
    </source>
</evidence>
<evidence type="ECO:0000259" key="14">
    <source>
        <dbReference type="Pfam" id="PF02880"/>
    </source>
</evidence>
<dbReference type="PANTHER" id="PTHR43771:SF2">
    <property type="entry name" value="PHOSPHOMANNOMUTASE_PHOSPHOGLUCOMUTASE"/>
    <property type="match status" value="1"/>
</dbReference>
<reference evidence="15 16" key="1">
    <citation type="submission" date="2019-02" db="EMBL/GenBank/DDBJ databases">
        <title>Prokaryotic population dynamics and viral predation in marine succession experiment using metagenomics: the confinement effect.</title>
        <authorList>
            <person name="Haro-Moreno J.M."/>
            <person name="Rodriguez-Valera F."/>
            <person name="Lopez-Perez M."/>
        </authorList>
    </citation>
    <scope>NUCLEOTIDE SEQUENCE [LARGE SCALE GENOMIC DNA]</scope>
    <source>
        <strain evidence="15">MED-G161</strain>
    </source>
</reference>
<evidence type="ECO:0000256" key="7">
    <source>
        <dbReference type="ARBA" id="ARBA00022723"/>
    </source>
</evidence>
<dbReference type="Pfam" id="PF02879">
    <property type="entry name" value="PGM_PMM_II"/>
    <property type="match status" value="1"/>
</dbReference>
<evidence type="ECO:0000256" key="9">
    <source>
        <dbReference type="ARBA" id="ARBA00023235"/>
    </source>
</evidence>
<organism evidence="15 16">
    <name type="scientific">SAR86 cluster bacterium</name>
    <dbReference type="NCBI Taxonomy" id="2030880"/>
    <lineage>
        <taxon>Bacteria</taxon>
        <taxon>Pseudomonadati</taxon>
        <taxon>Pseudomonadota</taxon>
        <taxon>Gammaproteobacteria</taxon>
        <taxon>SAR86 cluster</taxon>
    </lineage>
</organism>
<feature type="domain" description="Alpha-D-phosphohexomutase alpha/beta/alpha" evidence="14">
    <location>
        <begin position="252"/>
        <end position="362"/>
    </location>
</feature>
<dbReference type="AlphaFoldDB" id="A0A520MVQ7"/>
<dbReference type="SUPFAM" id="SSF55957">
    <property type="entry name" value="Phosphoglucomutase, C-terminal domain"/>
    <property type="match status" value="1"/>
</dbReference>
<feature type="domain" description="Alpha-D-phosphohexomutase alpha/beta/alpha" evidence="13">
    <location>
        <begin position="150"/>
        <end position="247"/>
    </location>
</feature>
<dbReference type="Gene3D" id="3.30.310.50">
    <property type="entry name" value="Alpha-D-phosphohexomutase, C-terminal domain"/>
    <property type="match status" value="1"/>
</dbReference>
<dbReference type="SUPFAM" id="SSF53738">
    <property type="entry name" value="Phosphoglucomutase, first 3 domains"/>
    <property type="match status" value="3"/>
</dbReference>
<dbReference type="Pfam" id="PF02880">
    <property type="entry name" value="PGM_PMM_III"/>
    <property type="match status" value="1"/>
</dbReference>
<evidence type="ECO:0000256" key="3">
    <source>
        <dbReference type="ARBA" id="ARBA00004699"/>
    </source>
</evidence>
<feature type="domain" description="Alpha-D-phosphohexomutase C-terminal" evidence="11">
    <location>
        <begin position="366"/>
        <end position="440"/>
    </location>
</feature>
<dbReference type="GO" id="GO:0000287">
    <property type="term" value="F:magnesium ion binding"/>
    <property type="evidence" value="ECO:0007669"/>
    <property type="project" value="InterPro"/>
</dbReference>
<comment type="caution">
    <text evidence="15">The sequence shown here is derived from an EMBL/GenBank/DDBJ whole genome shotgun (WGS) entry which is preliminary data.</text>
</comment>
<dbReference type="Gene3D" id="3.40.120.10">
    <property type="entry name" value="Alpha-D-Glucose-1,6-Bisphosphate, subunit A, domain 3"/>
    <property type="match status" value="3"/>
</dbReference>
<comment type="similarity">
    <text evidence="4 10">Belongs to the phosphohexose mutase family.</text>
</comment>
<dbReference type="InterPro" id="IPR016055">
    <property type="entry name" value="A-D-PHexomutase_a/b/a-I/II/III"/>
</dbReference>
<comment type="catalytic activity">
    <reaction evidence="1">
        <text>alpha-D-mannose 1-phosphate = D-mannose 6-phosphate</text>
        <dbReference type="Rhea" id="RHEA:11140"/>
        <dbReference type="ChEBI" id="CHEBI:58409"/>
        <dbReference type="ChEBI" id="CHEBI:58735"/>
        <dbReference type="EC" id="5.4.2.8"/>
    </reaction>
</comment>
<evidence type="ECO:0000313" key="15">
    <source>
        <dbReference type="EMBL" id="RZO25256.1"/>
    </source>
</evidence>
<dbReference type="InterPro" id="IPR005845">
    <property type="entry name" value="A-D-PHexomutase_a/b/a-II"/>
</dbReference>
<keyword evidence="6" id="KW-0597">Phosphoprotein</keyword>
<dbReference type="PANTHER" id="PTHR43771">
    <property type="entry name" value="PHOSPHOMANNOMUTASE"/>
    <property type="match status" value="1"/>
</dbReference>
<evidence type="ECO:0000256" key="6">
    <source>
        <dbReference type="ARBA" id="ARBA00022553"/>
    </source>
</evidence>
<keyword evidence="7 10" id="KW-0479">Metal-binding</keyword>
<dbReference type="PRINTS" id="PR00509">
    <property type="entry name" value="PGMPMM"/>
</dbReference>
<accession>A0A520MVQ7</accession>
<gene>
    <name evidence="15" type="ORF">EVA94_01465</name>
</gene>
<dbReference type="GO" id="GO:0004615">
    <property type="term" value="F:phosphomannomutase activity"/>
    <property type="evidence" value="ECO:0007669"/>
    <property type="project" value="UniProtKB-EC"/>
</dbReference>
<evidence type="ECO:0000259" key="11">
    <source>
        <dbReference type="Pfam" id="PF00408"/>
    </source>
</evidence>
<dbReference type="FunFam" id="3.40.120.10:FF:000021">
    <property type="entry name" value="Phosphomannomutase/phosphoglucomutase"/>
    <property type="match status" value="1"/>
</dbReference>
<sequence>MEITKSIFREYDIRGIYPDEINEAVVDQIAKAISIKCDKESVSQICIGRDGRLSGESLLSVLSKSLSSYGIEVQNIGLVTTPILYFAAKKSKNKSGVMITGSHNPKNYNGIKLVINDKPVSGSEIFDLINQERDLAPKTSHVKIVDIKDHYISEVAENIKVDKKIKVVIDCGNGAAGCIAPKLYKQLGCEVIELYTEVDGNFPNHHPDPGKVENLEELVSKVEETNADLGLAFDGDGDRVGLVTNKGEIVYPDKILMMFAKDILSSQKGSIIFDVKCSNVLPEIIKSCDGEPIMSPTGHFHIKNGIKKHNPLLAGEMSGHIFFNDKWYGFDDGHYSGARIIELVCKKDKSISSINDDLPKLYSTPELNINVAEDNKFKIIEDFASECSLEGEKITIDGLRINFDNGWGLIRASNTTPKLVLRFEGNTESDLHAIKDMFLNELSRICPDIDINLD</sequence>
<dbReference type="Pfam" id="PF02878">
    <property type="entry name" value="PGM_PMM_I"/>
    <property type="match status" value="1"/>
</dbReference>
<comment type="cofactor">
    <cofactor evidence="2">
        <name>Mg(2+)</name>
        <dbReference type="ChEBI" id="CHEBI:18420"/>
    </cofactor>
</comment>
<dbReference type="InterPro" id="IPR005844">
    <property type="entry name" value="A-D-PHexomutase_a/b/a-I"/>
</dbReference>
<name>A0A520MVQ7_9GAMM</name>
<feature type="domain" description="Alpha-D-phosphohexomutase alpha/beta/alpha" evidence="12">
    <location>
        <begin position="6"/>
        <end position="118"/>
    </location>
</feature>
<dbReference type="InterPro" id="IPR036900">
    <property type="entry name" value="A-D-PHexomutase_C_sf"/>
</dbReference>
<dbReference type="GO" id="GO:0005975">
    <property type="term" value="P:carbohydrate metabolic process"/>
    <property type="evidence" value="ECO:0007669"/>
    <property type="project" value="InterPro"/>
</dbReference>
<dbReference type="CDD" id="cd03089">
    <property type="entry name" value="PMM_PGM"/>
    <property type="match status" value="1"/>
</dbReference>
<dbReference type="Pfam" id="PF00408">
    <property type="entry name" value="PGM_PMM_IV"/>
    <property type="match status" value="1"/>
</dbReference>
<dbReference type="EC" id="5.4.2.8" evidence="5"/>
<keyword evidence="8 10" id="KW-0460">Magnesium</keyword>
<evidence type="ECO:0000256" key="4">
    <source>
        <dbReference type="ARBA" id="ARBA00010231"/>
    </source>
</evidence>
<evidence type="ECO:0000256" key="5">
    <source>
        <dbReference type="ARBA" id="ARBA00012730"/>
    </source>
</evidence>
<dbReference type="InterPro" id="IPR005841">
    <property type="entry name" value="Alpha-D-phosphohexomutase_SF"/>
</dbReference>
<evidence type="ECO:0000256" key="2">
    <source>
        <dbReference type="ARBA" id="ARBA00001946"/>
    </source>
</evidence>
<dbReference type="InterPro" id="IPR005843">
    <property type="entry name" value="A-D-PHexomutase_C"/>
</dbReference>
<keyword evidence="9" id="KW-0413">Isomerase</keyword>
<dbReference type="InterPro" id="IPR016066">
    <property type="entry name" value="A-D-PHexomutase_CS"/>
</dbReference>
<protein>
    <recommendedName>
        <fullName evidence="5">phosphomannomutase</fullName>
        <ecNumber evidence="5">5.4.2.8</ecNumber>
    </recommendedName>
</protein>
<dbReference type="PROSITE" id="PS00710">
    <property type="entry name" value="PGM_PMM"/>
    <property type="match status" value="1"/>
</dbReference>
<comment type="pathway">
    <text evidence="3">Nucleotide-sugar biosynthesis; GDP-alpha-D-mannose biosynthesis; alpha-D-mannose 1-phosphate from D-fructose 6-phosphate: step 2/2.</text>
</comment>
<proteinExistence type="inferred from homology"/>
<dbReference type="Proteomes" id="UP000315498">
    <property type="component" value="Unassembled WGS sequence"/>
</dbReference>
<evidence type="ECO:0000259" key="12">
    <source>
        <dbReference type="Pfam" id="PF02878"/>
    </source>
</evidence>
<evidence type="ECO:0000259" key="13">
    <source>
        <dbReference type="Pfam" id="PF02879"/>
    </source>
</evidence>
<evidence type="ECO:0000256" key="10">
    <source>
        <dbReference type="RuleBase" id="RU004326"/>
    </source>
</evidence>
<evidence type="ECO:0000256" key="8">
    <source>
        <dbReference type="ARBA" id="ARBA00022842"/>
    </source>
</evidence>
<dbReference type="EMBL" id="SHBG01000008">
    <property type="protein sequence ID" value="RZO25256.1"/>
    <property type="molecule type" value="Genomic_DNA"/>
</dbReference>